<evidence type="ECO:0000313" key="3">
    <source>
        <dbReference type="Proteomes" id="UP000319383"/>
    </source>
</evidence>
<accession>A0A517ZP97</accession>
<sequence>MPIRSSNRQTIKPVDSIPPVQETPESFRRYRFTYPLKPDHHSHQLQKHQLHRREHHQQRDQATTTIKIVFARFTPAWPLAIAHGALTSNTACGIFSGAALRIAPIQSSREEVAG</sequence>
<feature type="compositionally biased region" description="Polar residues" evidence="1">
    <location>
        <begin position="1"/>
        <end position="10"/>
    </location>
</feature>
<gene>
    <name evidence="2" type="ORF">Mal52_27820</name>
</gene>
<feature type="region of interest" description="Disordered" evidence="1">
    <location>
        <begin position="41"/>
        <end position="61"/>
    </location>
</feature>
<dbReference type="Proteomes" id="UP000319383">
    <property type="component" value="Chromosome"/>
</dbReference>
<dbReference type="KEGG" id="sdyn:Mal52_27820"/>
<evidence type="ECO:0000256" key="1">
    <source>
        <dbReference type="SAM" id="MobiDB-lite"/>
    </source>
</evidence>
<feature type="region of interest" description="Disordered" evidence="1">
    <location>
        <begin position="1"/>
        <end position="22"/>
    </location>
</feature>
<feature type="compositionally biased region" description="Basic residues" evidence="1">
    <location>
        <begin position="43"/>
        <end position="56"/>
    </location>
</feature>
<name>A0A517ZP97_9PLAN</name>
<reference evidence="2 3" key="1">
    <citation type="submission" date="2019-02" db="EMBL/GenBank/DDBJ databases">
        <title>Deep-cultivation of Planctomycetes and their phenomic and genomic characterization uncovers novel biology.</title>
        <authorList>
            <person name="Wiegand S."/>
            <person name="Jogler M."/>
            <person name="Boedeker C."/>
            <person name="Pinto D."/>
            <person name="Vollmers J."/>
            <person name="Rivas-Marin E."/>
            <person name="Kohn T."/>
            <person name="Peeters S.H."/>
            <person name="Heuer A."/>
            <person name="Rast P."/>
            <person name="Oberbeckmann S."/>
            <person name="Bunk B."/>
            <person name="Jeske O."/>
            <person name="Meyerdierks A."/>
            <person name="Storesund J.E."/>
            <person name="Kallscheuer N."/>
            <person name="Luecker S."/>
            <person name="Lage O.M."/>
            <person name="Pohl T."/>
            <person name="Merkel B.J."/>
            <person name="Hornburger P."/>
            <person name="Mueller R.-W."/>
            <person name="Bruemmer F."/>
            <person name="Labrenz M."/>
            <person name="Spormann A.M."/>
            <person name="Op den Camp H."/>
            <person name="Overmann J."/>
            <person name="Amann R."/>
            <person name="Jetten M.S.M."/>
            <person name="Mascher T."/>
            <person name="Medema M.H."/>
            <person name="Devos D.P."/>
            <person name="Kaster A.-K."/>
            <person name="Ovreas L."/>
            <person name="Rohde M."/>
            <person name="Galperin M.Y."/>
            <person name="Jogler C."/>
        </authorList>
    </citation>
    <scope>NUCLEOTIDE SEQUENCE [LARGE SCALE GENOMIC DNA]</scope>
    <source>
        <strain evidence="2 3">Mal52</strain>
    </source>
</reference>
<proteinExistence type="predicted"/>
<protein>
    <submittedName>
        <fullName evidence="2">Uncharacterized protein</fullName>
    </submittedName>
</protein>
<dbReference type="EMBL" id="CP036276">
    <property type="protein sequence ID" value="QDU44303.1"/>
    <property type="molecule type" value="Genomic_DNA"/>
</dbReference>
<organism evidence="2 3">
    <name type="scientific">Symmachiella dynata</name>
    <dbReference type="NCBI Taxonomy" id="2527995"/>
    <lineage>
        <taxon>Bacteria</taxon>
        <taxon>Pseudomonadati</taxon>
        <taxon>Planctomycetota</taxon>
        <taxon>Planctomycetia</taxon>
        <taxon>Planctomycetales</taxon>
        <taxon>Planctomycetaceae</taxon>
        <taxon>Symmachiella</taxon>
    </lineage>
</organism>
<dbReference type="AlphaFoldDB" id="A0A517ZP97"/>
<keyword evidence="3" id="KW-1185">Reference proteome</keyword>
<evidence type="ECO:0000313" key="2">
    <source>
        <dbReference type="EMBL" id="QDU44303.1"/>
    </source>
</evidence>